<feature type="transmembrane region" description="Helical" evidence="2">
    <location>
        <begin position="90"/>
        <end position="110"/>
    </location>
</feature>
<organism evidence="3 4">
    <name type="scientific">Mus spicilegus</name>
    <name type="common">Mound-building mouse</name>
    <dbReference type="NCBI Taxonomy" id="10103"/>
    <lineage>
        <taxon>Eukaryota</taxon>
        <taxon>Metazoa</taxon>
        <taxon>Chordata</taxon>
        <taxon>Craniata</taxon>
        <taxon>Vertebrata</taxon>
        <taxon>Euteleostomi</taxon>
        <taxon>Mammalia</taxon>
        <taxon>Eutheria</taxon>
        <taxon>Euarchontoglires</taxon>
        <taxon>Glires</taxon>
        <taxon>Rodentia</taxon>
        <taxon>Myomorpha</taxon>
        <taxon>Muroidea</taxon>
        <taxon>Muridae</taxon>
        <taxon>Murinae</taxon>
        <taxon>Mus</taxon>
        <taxon>Mus</taxon>
    </lineage>
</organism>
<evidence type="ECO:0000313" key="4">
    <source>
        <dbReference type="Proteomes" id="UP000694415"/>
    </source>
</evidence>
<keyword evidence="2" id="KW-0812">Transmembrane</keyword>
<proteinExistence type="predicted"/>
<reference evidence="3" key="1">
    <citation type="submission" date="2025-08" db="UniProtKB">
        <authorList>
            <consortium name="Ensembl"/>
        </authorList>
    </citation>
    <scope>IDENTIFICATION</scope>
</reference>
<reference evidence="3" key="2">
    <citation type="submission" date="2025-09" db="UniProtKB">
        <authorList>
            <consortium name="Ensembl"/>
        </authorList>
    </citation>
    <scope>IDENTIFICATION</scope>
</reference>
<dbReference type="Proteomes" id="UP000694415">
    <property type="component" value="Unplaced"/>
</dbReference>
<evidence type="ECO:0000256" key="1">
    <source>
        <dbReference type="SAM" id="MobiDB-lite"/>
    </source>
</evidence>
<evidence type="ECO:0000256" key="2">
    <source>
        <dbReference type="SAM" id="Phobius"/>
    </source>
</evidence>
<protein>
    <submittedName>
        <fullName evidence="3">Uncharacterized protein</fullName>
    </submittedName>
</protein>
<name>A0A8C6GK85_MUSSI</name>
<dbReference type="AlphaFoldDB" id="A0A8C6GK85"/>
<keyword evidence="4" id="KW-1185">Reference proteome</keyword>
<keyword evidence="2" id="KW-0472">Membrane</keyword>
<feature type="region of interest" description="Disordered" evidence="1">
    <location>
        <begin position="53"/>
        <end position="74"/>
    </location>
</feature>
<keyword evidence="2" id="KW-1133">Transmembrane helix</keyword>
<accession>A0A8C6GK85</accession>
<feature type="transmembrane region" description="Helical" evidence="2">
    <location>
        <begin position="27"/>
        <end position="48"/>
    </location>
</feature>
<evidence type="ECO:0000313" key="3">
    <source>
        <dbReference type="Ensembl" id="ENSMSIP00000007191.1"/>
    </source>
</evidence>
<sequence>MECTQVSSWALSVSSSQGLTSKRMEDLATGVGFLALFSVYWLSLSYRIRATSFSSSSSLPNSITKGSSSVGSSTPQAADQVATEIFSSVSLYQCSPLYSAIFFFFFFFFLI</sequence>
<dbReference type="Ensembl" id="ENSMSIT00000009167.1">
    <property type="protein sequence ID" value="ENSMSIP00000007191.1"/>
    <property type="gene ID" value="ENSMSIG00000006416.1"/>
</dbReference>